<dbReference type="EMBL" id="JACAZI010000016">
    <property type="protein sequence ID" value="KAF7343229.1"/>
    <property type="molecule type" value="Genomic_DNA"/>
</dbReference>
<dbReference type="Gene3D" id="3.40.50.1820">
    <property type="entry name" value="alpha/beta hydrolase"/>
    <property type="match status" value="1"/>
</dbReference>
<evidence type="ECO:0000313" key="3">
    <source>
        <dbReference type="Proteomes" id="UP000620124"/>
    </source>
</evidence>
<accession>A0A8H6XMB1</accession>
<comment type="caution">
    <text evidence="2">The sequence shown here is derived from an EMBL/GenBank/DDBJ whole genome shotgun (WGS) entry which is preliminary data.</text>
</comment>
<evidence type="ECO:0000313" key="2">
    <source>
        <dbReference type="EMBL" id="KAF7343229.1"/>
    </source>
</evidence>
<dbReference type="OrthoDB" id="3047986at2759"/>
<name>A0A8H6XMB1_9AGAR</name>
<keyword evidence="3" id="KW-1185">Reference proteome</keyword>
<protein>
    <submittedName>
        <fullName evidence="2">Carboxylic ester hydrolase</fullName>
    </submittedName>
</protein>
<reference evidence="2" key="1">
    <citation type="submission" date="2020-05" db="EMBL/GenBank/DDBJ databases">
        <title>Mycena genomes resolve the evolution of fungal bioluminescence.</title>
        <authorList>
            <person name="Tsai I.J."/>
        </authorList>
    </citation>
    <scope>NUCLEOTIDE SEQUENCE</scope>
    <source>
        <strain evidence="2">CCC161011</strain>
    </source>
</reference>
<feature type="region of interest" description="Disordered" evidence="1">
    <location>
        <begin position="62"/>
        <end position="87"/>
    </location>
</feature>
<sequence>MGDESVLTPQFKRYAAIMGDIVFQGPHRFFMQHRADLQPTWAYLYKRGKAMPYLGSPTLTAAATSPRTSSASLQHDPSSNSSGDVAWSKYTTESPQKLTFLDGDVPLMITNDDYRVEAIKAITDLLLKYPY</sequence>
<dbReference type="GO" id="GO:0016787">
    <property type="term" value="F:hydrolase activity"/>
    <property type="evidence" value="ECO:0007669"/>
    <property type="project" value="UniProtKB-KW"/>
</dbReference>
<feature type="compositionally biased region" description="Low complexity" evidence="1">
    <location>
        <begin position="62"/>
        <end position="73"/>
    </location>
</feature>
<organism evidence="2 3">
    <name type="scientific">Mycena venus</name>
    <dbReference type="NCBI Taxonomy" id="2733690"/>
    <lineage>
        <taxon>Eukaryota</taxon>
        <taxon>Fungi</taxon>
        <taxon>Dikarya</taxon>
        <taxon>Basidiomycota</taxon>
        <taxon>Agaricomycotina</taxon>
        <taxon>Agaricomycetes</taxon>
        <taxon>Agaricomycetidae</taxon>
        <taxon>Agaricales</taxon>
        <taxon>Marasmiineae</taxon>
        <taxon>Mycenaceae</taxon>
        <taxon>Mycena</taxon>
    </lineage>
</organism>
<feature type="compositionally biased region" description="Polar residues" evidence="1">
    <location>
        <begin position="75"/>
        <end position="87"/>
    </location>
</feature>
<proteinExistence type="predicted"/>
<evidence type="ECO:0000256" key="1">
    <source>
        <dbReference type="SAM" id="MobiDB-lite"/>
    </source>
</evidence>
<gene>
    <name evidence="2" type="ORF">MVEN_01754300</name>
</gene>
<keyword evidence="2" id="KW-0378">Hydrolase</keyword>
<dbReference type="Proteomes" id="UP000620124">
    <property type="component" value="Unassembled WGS sequence"/>
</dbReference>
<dbReference type="SUPFAM" id="SSF53474">
    <property type="entry name" value="alpha/beta-Hydrolases"/>
    <property type="match status" value="1"/>
</dbReference>
<dbReference type="AlphaFoldDB" id="A0A8H6XMB1"/>
<dbReference type="InterPro" id="IPR029058">
    <property type="entry name" value="AB_hydrolase_fold"/>
</dbReference>